<feature type="region of interest" description="Disordered" evidence="2">
    <location>
        <begin position="565"/>
        <end position="597"/>
    </location>
</feature>
<dbReference type="Proteomes" id="UP001345219">
    <property type="component" value="Chromosome 14"/>
</dbReference>
<dbReference type="Pfam" id="PF24851">
    <property type="entry name" value="DUF7725"/>
    <property type="match status" value="1"/>
</dbReference>
<evidence type="ECO:0000256" key="2">
    <source>
        <dbReference type="SAM" id="MobiDB-lite"/>
    </source>
</evidence>
<dbReference type="EMBL" id="JAXIOK010000002">
    <property type="protein sequence ID" value="KAK4777325.1"/>
    <property type="molecule type" value="Genomic_DNA"/>
</dbReference>
<name>A0AAN7L931_9MYRT</name>
<feature type="compositionally biased region" description="Basic and acidic residues" evidence="2">
    <location>
        <begin position="20"/>
        <end position="52"/>
    </location>
</feature>
<dbReference type="AlphaFoldDB" id="A0AAN7L931"/>
<feature type="region of interest" description="Disordered" evidence="2">
    <location>
        <begin position="1"/>
        <end position="52"/>
    </location>
</feature>
<gene>
    <name evidence="4" type="ORF">SAY87_017512</name>
</gene>
<proteinExistence type="predicted"/>
<dbReference type="InterPro" id="IPR056142">
    <property type="entry name" value="DUF7725"/>
</dbReference>
<feature type="region of interest" description="Disordered" evidence="2">
    <location>
        <begin position="782"/>
        <end position="806"/>
    </location>
</feature>
<feature type="domain" description="DUF7725" evidence="3">
    <location>
        <begin position="616"/>
        <end position="686"/>
    </location>
</feature>
<reference evidence="4 5" key="1">
    <citation type="journal article" date="2023" name="Hortic Res">
        <title>Pangenome of water caltrop reveals structural variations and asymmetric subgenome divergence after allopolyploidization.</title>
        <authorList>
            <person name="Zhang X."/>
            <person name="Chen Y."/>
            <person name="Wang L."/>
            <person name="Yuan Y."/>
            <person name="Fang M."/>
            <person name="Shi L."/>
            <person name="Lu R."/>
            <person name="Comes H.P."/>
            <person name="Ma Y."/>
            <person name="Chen Y."/>
            <person name="Huang G."/>
            <person name="Zhou Y."/>
            <person name="Zheng Z."/>
            <person name="Qiu Y."/>
        </authorList>
    </citation>
    <scope>NUCLEOTIDE SEQUENCE [LARGE SCALE GENOMIC DNA]</scope>
    <source>
        <tissue evidence="4">Roots</tissue>
    </source>
</reference>
<keyword evidence="1" id="KW-0175">Coiled coil</keyword>
<evidence type="ECO:0000259" key="3">
    <source>
        <dbReference type="Pfam" id="PF24851"/>
    </source>
</evidence>
<feature type="compositionally biased region" description="Low complexity" evidence="2">
    <location>
        <begin position="567"/>
        <end position="578"/>
    </location>
</feature>
<protein>
    <recommendedName>
        <fullName evidence="3">DUF7725 domain-containing protein</fullName>
    </recommendedName>
</protein>
<feature type="coiled-coil region" evidence="1">
    <location>
        <begin position="145"/>
        <end position="231"/>
    </location>
</feature>
<keyword evidence="5" id="KW-1185">Reference proteome</keyword>
<dbReference type="PANTHER" id="PTHR35766">
    <property type="entry name" value="OS08G0543600 PROTEIN"/>
    <property type="match status" value="1"/>
</dbReference>
<feature type="region of interest" description="Disordered" evidence="2">
    <location>
        <begin position="431"/>
        <end position="459"/>
    </location>
</feature>
<feature type="region of interest" description="Disordered" evidence="2">
    <location>
        <begin position="309"/>
        <end position="373"/>
    </location>
</feature>
<evidence type="ECO:0000256" key="1">
    <source>
        <dbReference type="SAM" id="Coils"/>
    </source>
</evidence>
<dbReference type="PANTHER" id="PTHR35766:SF1">
    <property type="entry name" value="OS08G0543600 PROTEIN"/>
    <property type="match status" value="1"/>
</dbReference>
<feature type="compositionally biased region" description="Polar residues" evidence="2">
    <location>
        <begin position="431"/>
        <end position="440"/>
    </location>
</feature>
<organism evidence="4 5">
    <name type="scientific">Trapa incisa</name>
    <dbReference type="NCBI Taxonomy" id="236973"/>
    <lineage>
        <taxon>Eukaryota</taxon>
        <taxon>Viridiplantae</taxon>
        <taxon>Streptophyta</taxon>
        <taxon>Embryophyta</taxon>
        <taxon>Tracheophyta</taxon>
        <taxon>Spermatophyta</taxon>
        <taxon>Magnoliopsida</taxon>
        <taxon>eudicotyledons</taxon>
        <taxon>Gunneridae</taxon>
        <taxon>Pentapetalae</taxon>
        <taxon>rosids</taxon>
        <taxon>malvids</taxon>
        <taxon>Myrtales</taxon>
        <taxon>Lythraceae</taxon>
        <taxon>Trapa</taxon>
    </lineage>
</organism>
<feature type="compositionally biased region" description="Polar residues" evidence="2">
    <location>
        <begin position="341"/>
        <end position="358"/>
    </location>
</feature>
<evidence type="ECO:0000313" key="4">
    <source>
        <dbReference type="EMBL" id="KAK4777325.1"/>
    </source>
</evidence>
<evidence type="ECO:0000313" key="5">
    <source>
        <dbReference type="Proteomes" id="UP001345219"/>
    </source>
</evidence>
<sequence length="849" mass="94159">MEAPGSVAATRGSSTAMSNSRKEWRAISEHQSGRKSVDEELRRSSLGQSDERTIYEVQQGRESLDMDFASVTTNGGPDNDFLQQRLHDIVRQREELQQMEIDVRAQMITKSEITAIRNSFQVQVKEHADAFVKLQEQLHEKGQVIHDFEKKMEEKDRELLAIKRDNEAAWAKEDLLREQNKELATFRRERDHSEVERLQHIKQIHDLQEHLQDKERQLIEMQDQHRVAQETIIYKDEQLREAQAWINRVQEMDALQSNSLQNELRERTEQYNQLWLGFQRQYIEMERFHLYTIQQLQLELAEARERIGSSAGESHVPQVTSKGAPHSGQKDATQLDAYGSSGKSASLSNGNSDNSSHASNKKMDGDNSNSTIALPPLLSTPGYIPPGYVTAVHPFHMHQKGVAQSLIANVPQSQVSHYQAIQPSSTIPEWQNAQGISEGSKQSDHHKPPQRQDGQNPMSSELKCDYQIAVDGQIPQREYTDVHTSIETQDDSVNASVSGEPQVLELIGKNHQVPSKPEQILQQVSSQFCDSLSLHELLPCAASKEQGALSFIGYEADGRGLTTDQTSSVVGRSPSISSFMNETGAKNSTGSVSSEPIDLDKQTNMMAAEKTSEHSLLDERSLLACIVRTIPAGGRICINSTLPNRLGKMLSPLHWHDYKKKYGRLDDFLASHPEYFEIEGDFIRLREGAQEMISAAAAVAKVAGAAATSSPHSSVLSSVAVTPMAQSYRPKSSASAVGKDMVPSAVDDHPSASQFLSAQNQHVNGLNFSSAGGPNVKILSNSKNPPDVHSHGMQSSSNPHKANHGMTNGKHFLNSVAKSQNRAEGLLTSAFTIQVPSGGMFRIPWKQEG</sequence>
<comment type="caution">
    <text evidence="4">The sequence shown here is derived from an EMBL/GenBank/DDBJ whole genome shotgun (WGS) entry which is preliminary data.</text>
</comment>
<accession>A0AAN7L931</accession>
<feature type="compositionally biased region" description="Polar residues" evidence="2">
    <location>
        <begin position="579"/>
        <end position="594"/>
    </location>
</feature>